<proteinExistence type="predicted"/>
<protein>
    <submittedName>
        <fullName evidence="2">Uncharacterized protein</fullName>
    </submittedName>
</protein>
<reference evidence="2" key="1">
    <citation type="submission" date="2021-02" db="EMBL/GenBank/DDBJ databases">
        <authorList>
            <person name="Nowell W R."/>
        </authorList>
    </citation>
    <scope>NUCLEOTIDE SEQUENCE</scope>
</reference>
<feature type="region of interest" description="Disordered" evidence="1">
    <location>
        <begin position="78"/>
        <end position="117"/>
    </location>
</feature>
<feature type="compositionally biased region" description="Gly residues" evidence="1">
    <location>
        <begin position="89"/>
        <end position="98"/>
    </location>
</feature>
<feature type="non-terminal residue" evidence="2">
    <location>
        <position position="117"/>
    </location>
</feature>
<organism evidence="2 3">
    <name type="scientific">Rotaria magnacalcarata</name>
    <dbReference type="NCBI Taxonomy" id="392030"/>
    <lineage>
        <taxon>Eukaryota</taxon>
        <taxon>Metazoa</taxon>
        <taxon>Spiralia</taxon>
        <taxon>Gnathifera</taxon>
        <taxon>Rotifera</taxon>
        <taxon>Eurotatoria</taxon>
        <taxon>Bdelloidea</taxon>
        <taxon>Philodinida</taxon>
        <taxon>Philodinidae</taxon>
        <taxon>Rotaria</taxon>
    </lineage>
</organism>
<evidence type="ECO:0000313" key="2">
    <source>
        <dbReference type="EMBL" id="CAF4912813.1"/>
    </source>
</evidence>
<dbReference type="Proteomes" id="UP000676336">
    <property type="component" value="Unassembled WGS sequence"/>
</dbReference>
<comment type="caution">
    <text evidence="2">The sequence shown here is derived from an EMBL/GenBank/DDBJ whole genome shotgun (WGS) entry which is preliminary data.</text>
</comment>
<dbReference type="Gene3D" id="1.20.5.320">
    <property type="entry name" value="6-Phosphogluconate Dehydrogenase, domain 3"/>
    <property type="match status" value="1"/>
</dbReference>
<gene>
    <name evidence="2" type="ORF">SMN809_LOCUS52308</name>
</gene>
<name>A0A8S3CE94_9BILA</name>
<evidence type="ECO:0000313" key="3">
    <source>
        <dbReference type="Proteomes" id="UP000676336"/>
    </source>
</evidence>
<evidence type="ECO:0000256" key="1">
    <source>
        <dbReference type="SAM" id="MobiDB-lite"/>
    </source>
</evidence>
<accession>A0A8S3CE94</accession>
<dbReference type="AlphaFoldDB" id="A0A8S3CE94"/>
<sequence>MATTTTTTAMTLTEKKLVEQTTQHLVNEKNYDNETLIDSDDESNMCHLAVRCPSVSKLTPYDRDNRNRRFTVDTFLAMHGPPGPSGLQGPPGGVGPRGAAGPQGKHIFHSVNNCQTN</sequence>
<dbReference type="EMBL" id="CAJOBI010177376">
    <property type="protein sequence ID" value="CAF4912813.1"/>
    <property type="molecule type" value="Genomic_DNA"/>
</dbReference>